<feature type="compositionally biased region" description="Pro residues" evidence="1">
    <location>
        <begin position="803"/>
        <end position="815"/>
    </location>
</feature>
<proteinExistence type="predicted"/>
<feature type="compositionally biased region" description="Pro residues" evidence="1">
    <location>
        <begin position="685"/>
        <end position="703"/>
    </location>
</feature>
<feature type="region of interest" description="Disordered" evidence="1">
    <location>
        <begin position="664"/>
        <end position="703"/>
    </location>
</feature>
<feature type="compositionally biased region" description="Low complexity" evidence="1">
    <location>
        <begin position="576"/>
        <end position="587"/>
    </location>
</feature>
<gene>
    <name evidence="2" type="ORF">EHUX00137_LOCUS18918</name>
</gene>
<feature type="compositionally biased region" description="Low complexity" evidence="1">
    <location>
        <begin position="31"/>
        <end position="46"/>
    </location>
</feature>
<feature type="region of interest" description="Disordered" evidence="1">
    <location>
        <begin position="270"/>
        <end position="352"/>
    </location>
</feature>
<feature type="region of interest" description="Disordered" evidence="1">
    <location>
        <begin position="567"/>
        <end position="589"/>
    </location>
</feature>
<dbReference type="EMBL" id="HBIR01024659">
    <property type="protein sequence ID" value="CAE0551683.1"/>
    <property type="molecule type" value="Transcribed_RNA"/>
</dbReference>
<feature type="compositionally biased region" description="Low complexity" evidence="1">
    <location>
        <begin position="819"/>
        <end position="829"/>
    </location>
</feature>
<feature type="compositionally biased region" description="Low complexity" evidence="1">
    <location>
        <begin position="760"/>
        <end position="784"/>
    </location>
</feature>
<sequence length="910" mass="93569">MTFVGFQLERSAQAHHALGLLLESDVRDSGATSASSAQHSLSSGEAAARIQAARRGSLGRNESLKQRSARRDASEQQAAARIQAQRRGSLGRDESVRQRRARRDASEQQAAARIQAQRRGSLGRSEFMARREEHSFPHSPYHTDREPIDEVWAPVVTADEEPDGALAELSATASRIVAQLDESEAEALSAGLAALPSDVQNSHLDASASLDLIGKDLSHQLRPLLERLSHHVGDSDAVAAAAIAAAASDAEAVADELVAALIRWSSRGVTSIDRGLPPSGPLAAPAPDSPARGNGTVKHAAAVDADDATRELSAPAAQAKTGCATPLQPRSGGDESTTQPRGSSPPRPFSPLGWLREHEQLIRQVLGQATSAAAGLSGNGEEADGASSITEGPAFPTLAALAQLAGEVAASELAVGSRDGRPQGIPSKPPLVKAAPEIVSGLVSAMKPFTRDETTAGDTHRDGSARLQWLGTGAEAAAAEEELLRRQAADSLYVNAEAVAHVDLEWPGSGLGAAAAAEEREGVPHAPPAADDTVTPAEAWLITNREHLAELRRAAAAAGLDGSIGRNEAAATNGRTSTTSAASPTAAGPEVAEARYVLRAGETSGRDDALGSEPRATGLLFAADIESRPTDEEVQAQLRSLGDGVVASVGKVTSRLLPAAHSTAAQAGSMLPTAAPSDRFSALGPMPPPVPPLAPPQPPPLAPPPTVPRVPWNVSETASRLAAMPLPAMPPLAMPPLAVGPPPYFGSAPTSAPVMPRPSFGDATADRATTAAPPATFPAGTSSAGAPGVAETPAVAPLLVDPQLPPMPQLPPLSPPGHSTAASLASTARASSQSFRAAIEDFRQRIAPPQQPAWQPSTATGHALHAALEQSRWQVGLPQGYGRPKASTYDQRVQQLAAGVMASGPPAAHG</sequence>
<evidence type="ECO:0000256" key="1">
    <source>
        <dbReference type="SAM" id="MobiDB-lite"/>
    </source>
</evidence>
<evidence type="ECO:0000313" key="2">
    <source>
        <dbReference type="EMBL" id="CAE0551683.1"/>
    </source>
</evidence>
<dbReference type="AlphaFoldDB" id="A0A7S3WDS6"/>
<accession>A0A7S3WDS6</accession>
<name>A0A7S3WDS6_EMIHU</name>
<feature type="region of interest" description="Disordered" evidence="1">
    <location>
        <begin position="31"/>
        <end position="124"/>
    </location>
</feature>
<feature type="compositionally biased region" description="Low complexity" evidence="1">
    <location>
        <begin position="108"/>
        <end position="119"/>
    </location>
</feature>
<organism evidence="2">
    <name type="scientific">Emiliania huxleyi</name>
    <name type="common">Coccolithophore</name>
    <name type="synonym">Pontosphaera huxleyi</name>
    <dbReference type="NCBI Taxonomy" id="2903"/>
    <lineage>
        <taxon>Eukaryota</taxon>
        <taxon>Haptista</taxon>
        <taxon>Haptophyta</taxon>
        <taxon>Prymnesiophyceae</taxon>
        <taxon>Isochrysidales</taxon>
        <taxon>Noelaerhabdaceae</taxon>
        <taxon>Emiliania</taxon>
    </lineage>
</organism>
<feature type="region of interest" description="Disordered" evidence="1">
    <location>
        <begin position="756"/>
        <end position="788"/>
    </location>
</feature>
<protein>
    <submittedName>
        <fullName evidence="2">Uncharacterized protein</fullName>
    </submittedName>
</protein>
<feature type="compositionally biased region" description="Low complexity" evidence="1">
    <location>
        <begin position="76"/>
        <end position="87"/>
    </location>
</feature>
<dbReference type="PROSITE" id="PS50096">
    <property type="entry name" value="IQ"/>
    <property type="match status" value="3"/>
</dbReference>
<feature type="region of interest" description="Disordered" evidence="1">
    <location>
        <begin position="803"/>
        <end position="829"/>
    </location>
</feature>
<feature type="compositionally biased region" description="Low complexity" evidence="1">
    <location>
        <begin position="275"/>
        <end position="291"/>
    </location>
</feature>
<reference evidence="2" key="1">
    <citation type="submission" date="2021-01" db="EMBL/GenBank/DDBJ databases">
        <authorList>
            <person name="Corre E."/>
            <person name="Pelletier E."/>
            <person name="Niang G."/>
            <person name="Scheremetjew M."/>
            <person name="Finn R."/>
            <person name="Kale V."/>
            <person name="Holt S."/>
            <person name="Cochrane G."/>
            <person name="Meng A."/>
            <person name="Brown T."/>
            <person name="Cohen L."/>
        </authorList>
    </citation>
    <scope>NUCLEOTIDE SEQUENCE</scope>
    <source>
        <strain evidence="2">379</strain>
    </source>
</reference>
<feature type="compositionally biased region" description="Basic and acidic residues" evidence="1">
    <location>
        <begin position="62"/>
        <end position="74"/>
    </location>
</feature>